<organism evidence="3 4">
    <name type="scientific">Pirellula staleyi (strain ATCC 27377 / DSM 6068 / ICPB 4128)</name>
    <name type="common">Pirella staleyi</name>
    <dbReference type="NCBI Taxonomy" id="530564"/>
    <lineage>
        <taxon>Bacteria</taxon>
        <taxon>Pseudomonadati</taxon>
        <taxon>Planctomycetota</taxon>
        <taxon>Planctomycetia</taxon>
        <taxon>Pirellulales</taxon>
        <taxon>Pirellulaceae</taxon>
        <taxon>Pirellula</taxon>
    </lineage>
</organism>
<evidence type="ECO:0000256" key="1">
    <source>
        <dbReference type="SAM" id="Phobius"/>
    </source>
</evidence>
<sequence length="203" mass="21848">MNLVGELEKLSALHAAGALSAEEFVAAKQKLLASDASEVHYIADDAGEIKGSSAVEFVGEASRPSYAVLGETGRESSRLSRLEARQEIVNLDQKWMIDRESYMVTGRHGSRYIPTAGGSLVTGFVTTAFGIFWTIMAGSMITMGGGLHGPFPIVALFPLFGVIFTIGGIGMAIYNMSKASAYQEAEASYRARRAELEREAERT</sequence>
<feature type="transmembrane region" description="Helical" evidence="1">
    <location>
        <begin position="120"/>
        <end position="141"/>
    </location>
</feature>
<gene>
    <name evidence="3" type="ordered locus">Psta_3396</name>
</gene>
<dbReference type="EMBL" id="CP001848">
    <property type="protein sequence ID" value="ADB18060.1"/>
    <property type="molecule type" value="Genomic_DNA"/>
</dbReference>
<dbReference type="HOGENOM" id="CLU_1473904_0_0_0"/>
<dbReference type="KEGG" id="psl:Psta_3396"/>
<protein>
    <recommendedName>
        <fullName evidence="2">SHOCT domain-containing protein</fullName>
    </recommendedName>
</protein>
<dbReference type="AlphaFoldDB" id="D2QXY3"/>
<feature type="domain" description="SHOCT" evidence="2">
    <location>
        <begin position="6"/>
        <end position="32"/>
    </location>
</feature>
<evidence type="ECO:0000259" key="2">
    <source>
        <dbReference type="Pfam" id="PF09851"/>
    </source>
</evidence>
<reference evidence="3 4" key="1">
    <citation type="journal article" date="2009" name="Stand. Genomic Sci.">
        <title>Complete genome sequence of Pirellula staleyi type strain (ATCC 27377).</title>
        <authorList>
            <person name="Clum A."/>
            <person name="Tindall B.J."/>
            <person name="Sikorski J."/>
            <person name="Ivanova N."/>
            <person name="Mavrommatis K."/>
            <person name="Lucas S."/>
            <person name="Glavina del Rio T."/>
            <person name="Nolan M."/>
            <person name="Chen F."/>
            <person name="Tice H."/>
            <person name="Pitluck S."/>
            <person name="Cheng J.F."/>
            <person name="Chertkov O."/>
            <person name="Brettin T."/>
            <person name="Han C."/>
            <person name="Detter J.C."/>
            <person name="Kuske C."/>
            <person name="Bruce D."/>
            <person name="Goodwin L."/>
            <person name="Ovchinikova G."/>
            <person name="Pati A."/>
            <person name="Mikhailova N."/>
            <person name="Chen A."/>
            <person name="Palaniappan K."/>
            <person name="Land M."/>
            <person name="Hauser L."/>
            <person name="Chang Y.J."/>
            <person name="Jeffries C.D."/>
            <person name="Chain P."/>
            <person name="Rohde M."/>
            <person name="Goker M."/>
            <person name="Bristow J."/>
            <person name="Eisen J.A."/>
            <person name="Markowitz V."/>
            <person name="Hugenholtz P."/>
            <person name="Kyrpides N.C."/>
            <person name="Klenk H.P."/>
            <person name="Lapidus A."/>
        </authorList>
    </citation>
    <scope>NUCLEOTIDE SEQUENCE [LARGE SCALE GENOMIC DNA]</scope>
    <source>
        <strain evidence="4">ATCC 27377 / DSM 6068 / ICPB 4128</strain>
    </source>
</reference>
<dbReference type="eggNOG" id="ENOG5030UJN">
    <property type="taxonomic scope" value="Bacteria"/>
</dbReference>
<dbReference type="OrthoDB" id="292153at2"/>
<keyword evidence="1" id="KW-1133">Transmembrane helix</keyword>
<keyword evidence="4" id="KW-1185">Reference proteome</keyword>
<keyword evidence="1" id="KW-0812">Transmembrane</keyword>
<dbReference type="STRING" id="530564.Psta_3396"/>
<evidence type="ECO:0000313" key="4">
    <source>
        <dbReference type="Proteomes" id="UP000001887"/>
    </source>
</evidence>
<accession>D2QXY3</accession>
<proteinExistence type="predicted"/>
<keyword evidence="1" id="KW-0472">Membrane</keyword>
<feature type="transmembrane region" description="Helical" evidence="1">
    <location>
        <begin position="153"/>
        <end position="174"/>
    </location>
</feature>
<dbReference type="Pfam" id="PF09851">
    <property type="entry name" value="SHOCT"/>
    <property type="match status" value="1"/>
</dbReference>
<name>D2QXY3_PIRSD</name>
<dbReference type="InterPro" id="IPR018649">
    <property type="entry name" value="SHOCT"/>
</dbReference>
<dbReference type="Proteomes" id="UP000001887">
    <property type="component" value="Chromosome"/>
</dbReference>
<evidence type="ECO:0000313" key="3">
    <source>
        <dbReference type="EMBL" id="ADB18060.1"/>
    </source>
</evidence>